<feature type="domain" description="C2" evidence="2">
    <location>
        <begin position="473"/>
        <end position="592"/>
    </location>
</feature>
<dbReference type="STRING" id="418985.A0A1V9XDP4"/>
<dbReference type="Proteomes" id="UP000192247">
    <property type="component" value="Unassembled WGS sequence"/>
</dbReference>
<accession>A0A1V9XDP4</accession>
<protein>
    <recommendedName>
        <fullName evidence="2">C2 domain-containing protein</fullName>
    </recommendedName>
</protein>
<feature type="compositionally biased region" description="Pro residues" evidence="1">
    <location>
        <begin position="340"/>
        <end position="350"/>
    </location>
</feature>
<dbReference type="PANTHER" id="PTHR46848">
    <property type="entry name" value="REGULATOR OF G-PROTEIN SIGNALING 3"/>
    <property type="match status" value="1"/>
</dbReference>
<organism evidence="3 4">
    <name type="scientific">Tropilaelaps mercedesae</name>
    <dbReference type="NCBI Taxonomy" id="418985"/>
    <lineage>
        <taxon>Eukaryota</taxon>
        <taxon>Metazoa</taxon>
        <taxon>Ecdysozoa</taxon>
        <taxon>Arthropoda</taxon>
        <taxon>Chelicerata</taxon>
        <taxon>Arachnida</taxon>
        <taxon>Acari</taxon>
        <taxon>Parasitiformes</taxon>
        <taxon>Mesostigmata</taxon>
        <taxon>Gamasina</taxon>
        <taxon>Dermanyssoidea</taxon>
        <taxon>Laelapidae</taxon>
        <taxon>Tropilaelaps</taxon>
    </lineage>
</organism>
<dbReference type="GO" id="GO:0005886">
    <property type="term" value="C:plasma membrane"/>
    <property type="evidence" value="ECO:0007669"/>
    <property type="project" value="TreeGrafter"/>
</dbReference>
<feature type="compositionally biased region" description="Basic and acidic residues" evidence="1">
    <location>
        <begin position="124"/>
        <end position="136"/>
    </location>
</feature>
<dbReference type="InterPro" id="IPR000008">
    <property type="entry name" value="C2_dom"/>
</dbReference>
<feature type="region of interest" description="Disordered" evidence="1">
    <location>
        <begin position="124"/>
        <end position="146"/>
    </location>
</feature>
<gene>
    <name evidence="3" type="ORF">BIW11_10971</name>
</gene>
<evidence type="ECO:0000313" key="3">
    <source>
        <dbReference type="EMBL" id="OQR71478.1"/>
    </source>
</evidence>
<feature type="compositionally biased region" description="Basic residues" evidence="1">
    <location>
        <begin position="367"/>
        <end position="376"/>
    </location>
</feature>
<feature type="region of interest" description="Disordered" evidence="1">
    <location>
        <begin position="290"/>
        <end position="323"/>
    </location>
</feature>
<dbReference type="InterPro" id="IPR035892">
    <property type="entry name" value="C2_domain_sf"/>
</dbReference>
<comment type="caution">
    <text evidence="3">The sequence shown here is derived from an EMBL/GenBank/DDBJ whole genome shotgun (WGS) entry which is preliminary data.</text>
</comment>
<dbReference type="PROSITE" id="PS50004">
    <property type="entry name" value="C2"/>
    <property type="match status" value="1"/>
</dbReference>
<feature type="region of interest" description="Disordered" evidence="1">
    <location>
        <begin position="340"/>
        <end position="380"/>
    </location>
</feature>
<dbReference type="SMART" id="SM00239">
    <property type="entry name" value="C2"/>
    <property type="match status" value="1"/>
</dbReference>
<dbReference type="InParanoid" id="A0A1V9XDP4"/>
<evidence type="ECO:0000256" key="1">
    <source>
        <dbReference type="SAM" id="MobiDB-lite"/>
    </source>
</evidence>
<dbReference type="GO" id="GO:0005634">
    <property type="term" value="C:nucleus"/>
    <property type="evidence" value="ECO:0007669"/>
    <property type="project" value="TreeGrafter"/>
</dbReference>
<keyword evidence="4" id="KW-1185">Reference proteome</keyword>
<evidence type="ECO:0000313" key="4">
    <source>
        <dbReference type="Proteomes" id="UP000192247"/>
    </source>
</evidence>
<evidence type="ECO:0000259" key="2">
    <source>
        <dbReference type="PROSITE" id="PS50004"/>
    </source>
</evidence>
<dbReference type="PANTHER" id="PTHR46848:SF1">
    <property type="entry name" value="REGULATOR OF G-PROTEIN SIGNALING 3"/>
    <property type="match status" value="1"/>
</dbReference>
<dbReference type="Pfam" id="PF00168">
    <property type="entry name" value="C2"/>
    <property type="match status" value="1"/>
</dbReference>
<dbReference type="SUPFAM" id="SSF49562">
    <property type="entry name" value="C2 domain (Calcium/lipid-binding domain, CaLB)"/>
    <property type="match status" value="1"/>
</dbReference>
<dbReference type="OrthoDB" id="6425427at2759"/>
<name>A0A1V9XDP4_9ACAR</name>
<dbReference type="Gene3D" id="2.60.40.150">
    <property type="entry name" value="C2 domain"/>
    <property type="match status" value="1"/>
</dbReference>
<proteinExistence type="predicted"/>
<dbReference type="AlphaFoldDB" id="A0A1V9XDP4"/>
<reference evidence="3 4" key="1">
    <citation type="journal article" date="2017" name="Gigascience">
        <title>Draft genome of the honey bee ectoparasitic mite, Tropilaelaps mercedesae, is shaped by the parasitic life history.</title>
        <authorList>
            <person name="Dong X."/>
            <person name="Armstrong S.D."/>
            <person name="Xia D."/>
            <person name="Makepeace B.L."/>
            <person name="Darby A.C."/>
            <person name="Kadowaki T."/>
        </authorList>
    </citation>
    <scope>NUCLEOTIDE SEQUENCE [LARGE SCALE GENOMIC DNA]</scope>
    <source>
        <strain evidence="3">Wuxi-XJTLU</strain>
    </source>
</reference>
<sequence>MFKSIGALGRITSGLRISEHRSTGLIDIHYEGPTVGRQGQHEQSLRSRRRHIRSEMPLRRERSALSSALAAGTTSAYAGIRRSERLASKAAHFLDCDSSTLYRAPESFSRTYRSFANNVDQDLDEVRGRRSGDHRSAKTSPTPANATTMEESMAVLDENVLAVGQSMSINISEAAVSTAHGAASVTSAQELKRRSVRMSIRKGLQPLANILTTNRKKREVRLRRSSMVENGQQNGRPANIDVNNNMSNSAVMKSHIYMNPTTIAMEHRAHRNTICLSTVDLSSVNLMSGLLTNPRTRPPQLPLEKSLSTSTNPNPDHAKFNDNNTNCANKCLEFRVPMVPPEPPRFPQPLPRTSLLRQENVPPLPPPRRRSPRFSHGHPSELLELRKYEPSRVFGLRELPANSPKRRMCFEPAAECAADDENSFVLWPGNTSGGMEVEKKRRKTVRFQDNNACLHRSDPPSGKAKLQLCLYINYGHLSVHGEARLLVVGKPFIRGANLPLLPDQHELNSYVKVTLEPKDLRSQHRSQLVSGTVDPSYDFRLSFELPPNAEEERSLLITVWHRNCVTKQSRLLGFLSFAVKKIVAANRIDGWFRLPSLAITKKTRM</sequence>
<dbReference type="EMBL" id="MNPL01014505">
    <property type="protein sequence ID" value="OQR71478.1"/>
    <property type="molecule type" value="Genomic_DNA"/>
</dbReference>